<evidence type="ECO:0000256" key="1">
    <source>
        <dbReference type="SAM" id="MobiDB-lite"/>
    </source>
</evidence>
<evidence type="ECO:0000313" key="3">
    <source>
        <dbReference type="Proteomes" id="UP000541444"/>
    </source>
</evidence>
<dbReference type="AlphaFoldDB" id="A0A7J7LFZ2"/>
<organism evidence="2 3">
    <name type="scientific">Kingdonia uniflora</name>
    <dbReference type="NCBI Taxonomy" id="39325"/>
    <lineage>
        <taxon>Eukaryota</taxon>
        <taxon>Viridiplantae</taxon>
        <taxon>Streptophyta</taxon>
        <taxon>Embryophyta</taxon>
        <taxon>Tracheophyta</taxon>
        <taxon>Spermatophyta</taxon>
        <taxon>Magnoliopsida</taxon>
        <taxon>Ranunculales</taxon>
        <taxon>Circaeasteraceae</taxon>
        <taxon>Kingdonia</taxon>
    </lineage>
</organism>
<feature type="compositionally biased region" description="Low complexity" evidence="1">
    <location>
        <begin position="78"/>
        <end position="94"/>
    </location>
</feature>
<accession>A0A7J7LFZ2</accession>
<sequence length="184" mass="20660">MVWKKFIERDPSVKNYQDKTIPYYRDLDILVGKDYVTGAEAGIGNDETNIPQEGFEVDNEGVEFVYSTIDERTPNRVSSSTTPGASAPSGASAPKKNKVRRDRLDREGAIEKLVFAVDKLAGNVGRPDLAVLEKELKEIPILSKDDLMKALFYYRDNDGAARGFLAVSQDSKKDYLQYEMKNIQ</sequence>
<evidence type="ECO:0000313" key="2">
    <source>
        <dbReference type="EMBL" id="KAF6141543.1"/>
    </source>
</evidence>
<name>A0A7J7LFZ2_9MAGN</name>
<proteinExistence type="predicted"/>
<comment type="caution">
    <text evidence="2">The sequence shown here is derived from an EMBL/GenBank/DDBJ whole genome shotgun (WGS) entry which is preliminary data.</text>
</comment>
<feature type="region of interest" description="Disordered" evidence="1">
    <location>
        <begin position="73"/>
        <end position="102"/>
    </location>
</feature>
<dbReference type="Proteomes" id="UP000541444">
    <property type="component" value="Unassembled WGS sequence"/>
</dbReference>
<gene>
    <name evidence="2" type="ORF">GIB67_012226</name>
</gene>
<reference evidence="2 3" key="1">
    <citation type="journal article" date="2020" name="IScience">
        <title>Genome Sequencing of the Endangered Kingdonia uniflora (Circaeasteraceae, Ranunculales) Reveals Potential Mechanisms of Evolutionary Specialization.</title>
        <authorList>
            <person name="Sun Y."/>
            <person name="Deng T."/>
            <person name="Zhang A."/>
            <person name="Moore M.J."/>
            <person name="Landis J.B."/>
            <person name="Lin N."/>
            <person name="Zhang H."/>
            <person name="Zhang X."/>
            <person name="Huang J."/>
            <person name="Zhang X."/>
            <person name="Sun H."/>
            <person name="Wang H."/>
        </authorList>
    </citation>
    <scope>NUCLEOTIDE SEQUENCE [LARGE SCALE GENOMIC DNA]</scope>
    <source>
        <strain evidence="2">TB1705</strain>
        <tissue evidence="2">Leaf</tissue>
    </source>
</reference>
<protein>
    <submittedName>
        <fullName evidence="2">Uncharacterized protein</fullName>
    </submittedName>
</protein>
<keyword evidence="3" id="KW-1185">Reference proteome</keyword>
<dbReference type="EMBL" id="JACGCM010002313">
    <property type="protein sequence ID" value="KAF6141543.1"/>
    <property type="molecule type" value="Genomic_DNA"/>
</dbReference>